<accession>A0AAU9JKE1</accession>
<sequence length="116" mass="14043">MSKEIEKIIESFIQDKIETFLDQRLLKIEKSLEEHDKIINLENDRFEKVKDSLSSLKKEHKKSIRKLKTGDKRQNLKRKTKWVHLWLNFVVLLKILIKKYRVSNYQCKPPIILLQI</sequence>
<dbReference type="EMBL" id="CAJZBQ010000046">
    <property type="protein sequence ID" value="CAG9328380.1"/>
    <property type="molecule type" value="Genomic_DNA"/>
</dbReference>
<gene>
    <name evidence="1" type="ORF">BSTOLATCC_MIC46386</name>
</gene>
<evidence type="ECO:0000313" key="2">
    <source>
        <dbReference type="Proteomes" id="UP001162131"/>
    </source>
</evidence>
<name>A0AAU9JKE1_9CILI</name>
<dbReference type="Proteomes" id="UP001162131">
    <property type="component" value="Unassembled WGS sequence"/>
</dbReference>
<protein>
    <submittedName>
        <fullName evidence="1">Uncharacterized protein</fullName>
    </submittedName>
</protein>
<evidence type="ECO:0000313" key="1">
    <source>
        <dbReference type="EMBL" id="CAG9328380.1"/>
    </source>
</evidence>
<proteinExistence type="predicted"/>
<dbReference type="AlphaFoldDB" id="A0AAU9JKE1"/>
<reference evidence="1" key="1">
    <citation type="submission" date="2021-09" db="EMBL/GenBank/DDBJ databases">
        <authorList>
            <consortium name="AG Swart"/>
            <person name="Singh M."/>
            <person name="Singh A."/>
            <person name="Seah K."/>
            <person name="Emmerich C."/>
        </authorList>
    </citation>
    <scope>NUCLEOTIDE SEQUENCE</scope>
    <source>
        <strain evidence="1">ATCC30299</strain>
    </source>
</reference>
<keyword evidence="2" id="KW-1185">Reference proteome</keyword>
<comment type="caution">
    <text evidence="1">The sequence shown here is derived from an EMBL/GenBank/DDBJ whole genome shotgun (WGS) entry which is preliminary data.</text>
</comment>
<organism evidence="1 2">
    <name type="scientific">Blepharisma stoltei</name>
    <dbReference type="NCBI Taxonomy" id="1481888"/>
    <lineage>
        <taxon>Eukaryota</taxon>
        <taxon>Sar</taxon>
        <taxon>Alveolata</taxon>
        <taxon>Ciliophora</taxon>
        <taxon>Postciliodesmatophora</taxon>
        <taxon>Heterotrichea</taxon>
        <taxon>Heterotrichida</taxon>
        <taxon>Blepharismidae</taxon>
        <taxon>Blepharisma</taxon>
    </lineage>
</organism>